<dbReference type="InterPro" id="IPR044538">
    <property type="entry name" value="Vta1-like"/>
</dbReference>
<dbReference type="EMBL" id="JYDH01000214">
    <property type="protein sequence ID" value="KRY28213.1"/>
    <property type="molecule type" value="Genomic_DNA"/>
</dbReference>
<dbReference type="Gene3D" id="1.25.40.270">
    <property type="entry name" value="Vacuolar protein sorting-associated protein vta1"/>
    <property type="match status" value="1"/>
</dbReference>
<feature type="region of interest" description="Disordered" evidence="9">
    <location>
        <begin position="365"/>
        <end position="387"/>
    </location>
</feature>
<evidence type="ECO:0000313" key="12">
    <source>
        <dbReference type="EMBL" id="KRY28213.1"/>
    </source>
</evidence>
<dbReference type="Gene3D" id="1.20.5.420">
    <property type="entry name" value="Immunoglobulin FC, subunit C"/>
    <property type="match status" value="1"/>
</dbReference>
<comment type="similarity">
    <text evidence="3">Belongs to the VTA1 family.</text>
</comment>
<dbReference type="InterPro" id="IPR039431">
    <property type="entry name" value="Vta1/CALS_N"/>
</dbReference>
<accession>A0A0V1ATW2</accession>
<evidence type="ECO:0000256" key="6">
    <source>
        <dbReference type="ARBA" id="ARBA00022753"/>
    </source>
</evidence>
<keyword evidence="5" id="KW-0963">Cytoplasm</keyword>
<feature type="compositionally biased region" description="Polar residues" evidence="9">
    <location>
        <begin position="373"/>
        <end position="387"/>
    </location>
</feature>
<comment type="subcellular location">
    <subcellularLocation>
        <location evidence="2">Cytoplasm</location>
    </subcellularLocation>
    <subcellularLocation>
        <location evidence="1">Endosome membrane</location>
        <topology evidence="1">Peripheral membrane protein</topology>
    </subcellularLocation>
</comment>
<evidence type="ECO:0000256" key="2">
    <source>
        <dbReference type="ARBA" id="ARBA00004496"/>
    </source>
</evidence>
<sequence>MEFQIRRKDFQSTFKHDYLKHVLIQLFCISNNFKKFLSLWELFTLWKITMGTLPEKYKSLAPYLKIAEDMSERDVNVEYWSLYYFSQSALHIDKTSPECVSFVNSKLNYLEKLKAENKRNECICNDAAAKAHIERVALTMFEYADRCDRSGLFSKNVIKSFYTAANLIDMLSLFGEQDEKLLEARKYGRWKAAYLFSCLKSGEKPIPGPVEEKELLDEDRDKGGTEVSDVTEFDKCTRTSKPVESPLKISEFPEDDSCQDLGIEESVLRFEEFAKAQKFCKYAINALEYEDAQTAIKNIEQALELLQKSETKYGSSCLLMYVAVGKLRGKRFVVTSSSVLAFDCLIKYILIVCRLIVAMPSGKRQTEKKGNAPVNTGPSPNNDGCTNNTVEEADEHARRSGSIYSLFVVLLSQCHQESARQKRRRMRRSIPARRQIAMDAPIIWWKKRTSLLETAAHYCLEKFNEFIAYILQTAYTFFETCCKA</sequence>
<dbReference type="InterPro" id="IPR041212">
    <property type="entry name" value="Vta1_C"/>
</dbReference>
<keyword evidence="13" id="KW-1185">Reference proteome</keyword>
<dbReference type="GO" id="GO:0010008">
    <property type="term" value="C:endosome membrane"/>
    <property type="evidence" value="ECO:0007669"/>
    <property type="project" value="UniProtKB-SubCell"/>
</dbReference>
<dbReference type="InterPro" id="IPR023175">
    <property type="entry name" value="Vta1/CALS_N_sf"/>
</dbReference>
<protein>
    <submittedName>
        <fullName evidence="12">Vacuolar protein sorting-associated protein VTA1-like protein</fullName>
    </submittedName>
</protein>
<proteinExistence type="inferred from homology"/>
<dbReference type="GO" id="GO:0015031">
    <property type="term" value="P:protein transport"/>
    <property type="evidence" value="ECO:0007669"/>
    <property type="project" value="UniProtKB-KW"/>
</dbReference>
<evidence type="ECO:0000256" key="8">
    <source>
        <dbReference type="ARBA" id="ARBA00023136"/>
    </source>
</evidence>
<gene>
    <name evidence="12" type="primary">VTA1</name>
    <name evidence="12" type="ORF">T01_9285</name>
</gene>
<evidence type="ECO:0000256" key="4">
    <source>
        <dbReference type="ARBA" id="ARBA00022448"/>
    </source>
</evidence>
<reference evidence="12 13" key="1">
    <citation type="submission" date="2015-01" db="EMBL/GenBank/DDBJ databases">
        <title>Evolution of Trichinella species and genotypes.</title>
        <authorList>
            <person name="Korhonen P.K."/>
            <person name="Edoardo P."/>
            <person name="Giuseppe L.R."/>
            <person name="Gasser R.B."/>
        </authorList>
    </citation>
    <scope>NUCLEOTIDE SEQUENCE [LARGE SCALE GENOMIC DNA]</scope>
    <source>
        <strain evidence="12">ISS3</strain>
    </source>
</reference>
<dbReference type="Pfam" id="PF18097">
    <property type="entry name" value="Vta1_C"/>
    <property type="match status" value="1"/>
</dbReference>
<dbReference type="InParanoid" id="A0A0V1ATW2"/>
<dbReference type="eggNOG" id="KOG0917">
    <property type="taxonomic scope" value="Eukaryota"/>
</dbReference>
<evidence type="ECO:0000256" key="1">
    <source>
        <dbReference type="ARBA" id="ARBA00004481"/>
    </source>
</evidence>
<keyword evidence="7" id="KW-0653">Protein transport</keyword>
<dbReference type="PANTHER" id="PTHR46009">
    <property type="entry name" value="VACUOLAR PROTEIN SORTING-ASSOCIATED PROTEIN VTA1 HOMOLOG"/>
    <property type="match status" value="1"/>
</dbReference>
<dbReference type="GO" id="GO:0032511">
    <property type="term" value="P:late endosome to vacuole transport via multivesicular body sorting pathway"/>
    <property type="evidence" value="ECO:0007669"/>
    <property type="project" value="InterPro"/>
</dbReference>
<evidence type="ECO:0000259" key="11">
    <source>
        <dbReference type="Pfam" id="PF18097"/>
    </source>
</evidence>
<dbReference type="STRING" id="6334.A0A0V1ATW2"/>
<keyword evidence="6" id="KW-0967">Endosome</keyword>
<dbReference type="GO" id="GO:0005771">
    <property type="term" value="C:multivesicular body"/>
    <property type="evidence" value="ECO:0007669"/>
    <property type="project" value="TreeGrafter"/>
</dbReference>
<name>A0A0V1ATW2_TRISP</name>
<evidence type="ECO:0000259" key="10">
    <source>
        <dbReference type="Pfam" id="PF04652"/>
    </source>
</evidence>
<evidence type="ECO:0000256" key="9">
    <source>
        <dbReference type="SAM" id="MobiDB-lite"/>
    </source>
</evidence>
<evidence type="ECO:0000256" key="5">
    <source>
        <dbReference type="ARBA" id="ARBA00022490"/>
    </source>
</evidence>
<dbReference type="AlphaFoldDB" id="A0A0V1ATW2"/>
<evidence type="ECO:0000256" key="3">
    <source>
        <dbReference type="ARBA" id="ARBA00007895"/>
    </source>
</evidence>
<keyword evidence="4" id="KW-0813">Transport</keyword>
<evidence type="ECO:0000256" key="7">
    <source>
        <dbReference type="ARBA" id="ARBA00022927"/>
    </source>
</evidence>
<organism evidence="12 13">
    <name type="scientific">Trichinella spiralis</name>
    <name type="common">Trichina worm</name>
    <dbReference type="NCBI Taxonomy" id="6334"/>
    <lineage>
        <taxon>Eukaryota</taxon>
        <taxon>Metazoa</taxon>
        <taxon>Ecdysozoa</taxon>
        <taxon>Nematoda</taxon>
        <taxon>Enoplea</taxon>
        <taxon>Dorylaimia</taxon>
        <taxon>Trichinellida</taxon>
        <taxon>Trichinellidae</taxon>
        <taxon>Trichinella</taxon>
    </lineage>
</organism>
<feature type="domain" description="Vta1 C-terminal" evidence="11">
    <location>
        <begin position="272"/>
        <end position="307"/>
    </location>
</feature>
<dbReference type="OrthoDB" id="391137at2759"/>
<comment type="caution">
    <text evidence="12">The sequence shown here is derived from an EMBL/GenBank/DDBJ whole genome shotgun (WGS) entry which is preliminary data.</text>
</comment>
<evidence type="ECO:0000313" key="13">
    <source>
        <dbReference type="Proteomes" id="UP000054776"/>
    </source>
</evidence>
<dbReference type="Proteomes" id="UP000054776">
    <property type="component" value="Unassembled WGS sequence"/>
</dbReference>
<dbReference type="Pfam" id="PF04652">
    <property type="entry name" value="Vta1"/>
    <property type="match status" value="1"/>
</dbReference>
<feature type="domain" description="Vta1/callose synthase N-terminal" evidence="10">
    <location>
        <begin position="60"/>
        <end position="200"/>
    </location>
</feature>
<keyword evidence="8" id="KW-0472">Membrane</keyword>
<dbReference type="PANTHER" id="PTHR46009:SF1">
    <property type="entry name" value="VACUOLAR PROTEIN SORTING-ASSOCIATED PROTEIN VTA1 HOMOLOG"/>
    <property type="match status" value="1"/>
</dbReference>